<organism evidence="1 2">
    <name type="scientific">Solimonas aquatica</name>
    <dbReference type="NCBI Taxonomy" id="489703"/>
    <lineage>
        <taxon>Bacteria</taxon>
        <taxon>Pseudomonadati</taxon>
        <taxon>Pseudomonadota</taxon>
        <taxon>Gammaproteobacteria</taxon>
        <taxon>Nevskiales</taxon>
        <taxon>Nevskiaceae</taxon>
        <taxon>Solimonas</taxon>
    </lineage>
</organism>
<dbReference type="CDD" id="cd16439">
    <property type="entry name" value="beta_Kdo_transferase_KpsC_2"/>
    <property type="match status" value="1"/>
</dbReference>
<dbReference type="RefSeq" id="WP_093282682.1">
    <property type="nucleotide sequence ID" value="NZ_FOFS01000003.1"/>
</dbReference>
<dbReference type="STRING" id="489703.SAMN04488038_10390"/>
<dbReference type="InterPro" id="IPR007833">
    <property type="entry name" value="Capsule_polysaccharide_synth"/>
</dbReference>
<dbReference type="AlphaFoldDB" id="A0A1H9CKZ3"/>
<protein>
    <submittedName>
        <fullName evidence="1">Capsular polysaccharide export protein</fullName>
    </submittedName>
</protein>
<evidence type="ECO:0000313" key="2">
    <source>
        <dbReference type="Proteomes" id="UP000199233"/>
    </source>
</evidence>
<accession>A0A1H9CKZ3</accession>
<dbReference type="OrthoDB" id="543755at2"/>
<evidence type="ECO:0000313" key="1">
    <source>
        <dbReference type="EMBL" id="SEQ01839.1"/>
    </source>
</evidence>
<gene>
    <name evidence="1" type="ORF">SAMN04488038_10390</name>
</gene>
<keyword evidence="2" id="KW-1185">Reference proteome</keyword>
<dbReference type="GO" id="GO:0015774">
    <property type="term" value="P:polysaccharide transport"/>
    <property type="evidence" value="ECO:0007669"/>
    <property type="project" value="InterPro"/>
</dbReference>
<name>A0A1H9CKZ3_9GAMM</name>
<sequence>MNTTRSTPQAEVIGIKPWKRWQIDPFLQRLYARWHYAGSADAALRRQARHGGDLLIWAAREPADFAARAQAQQARVIRIEDGFLRSVGLGSNHVGGASLVFDERGIYFDPRQPSALEHLLQNQTFSPELLRRAAALREFLVRHGLSKYNVGAPSSHAAARDGRPRILVPGQVEDDASVRLGAAGPRTNLQLLRAVREQQPEACILYKPHPDTEAQTRAGHVPEHEALRYADQVLHHTGAAAALAQADAVHTMTSLMGFEALLRGLPVTAWGQPFYAGWGLTEDRTPLPRRTRRLQLDELVAGALILYPRYIDPRSGAACEPEEIARQLAEAGSGLADASLMRRVARLCRGWLRSQGLRHG</sequence>
<dbReference type="Pfam" id="PF05159">
    <property type="entry name" value="Capsule_synth"/>
    <property type="match status" value="1"/>
</dbReference>
<dbReference type="Proteomes" id="UP000199233">
    <property type="component" value="Unassembled WGS sequence"/>
</dbReference>
<dbReference type="GO" id="GO:0000271">
    <property type="term" value="P:polysaccharide biosynthetic process"/>
    <property type="evidence" value="ECO:0007669"/>
    <property type="project" value="InterPro"/>
</dbReference>
<proteinExistence type="predicted"/>
<reference evidence="2" key="1">
    <citation type="submission" date="2016-10" db="EMBL/GenBank/DDBJ databases">
        <authorList>
            <person name="Varghese N."/>
            <person name="Submissions S."/>
        </authorList>
    </citation>
    <scope>NUCLEOTIDE SEQUENCE [LARGE SCALE GENOMIC DNA]</scope>
    <source>
        <strain evidence="2">DSM 25927</strain>
    </source>
</reference>
<dbReference type="EMBL" id="FOFS01000003">
    <property type="protein sequence ID" value="SEQ01839.1"/>
    <property type="molecule type" value="Genomic_DNA"/>
</dbReference>